<protein>
    <recommendedName>
        <fullName evidence="1">Serine-threonine/tyrosine-protein kinase catalytic domain-containing protein</fullName>
    </recommendedName>
</protein>
<dbReference type="Pfam" id="PF07714">
    <property type="entry name" value="PK_Tyr_Ser-Thr"/>
    <property type="match status" value="1"/>
</dbReference>
<evidence type="ECO:0000259" key="1">
    <source>
        <dbReference type="Pfam" id="PF07714"/>
    </source>
</evidence>
<accession>A0A9N9SE56</accession>
<organism evidence="2 3">
    <name type="scientific">Phaedon cochleariae</name>
    <name type="common">Mustard beetle</name>
    <dbReference type="NCBI Taxonomy" id="80249"/>
    <lineage>
        <taxon>Eukaryota</taxon>
        <taxon>Metazoa</taxon>
        <taxon>Ecdysozoa</taxon>
        <taxon>Arthropoda</taxon>
        <taxon>Hexapoda</taxon>
        <taxon>Insecta</taxon>
        <taxon>Pterygota</taxon>
        <taxon>Neoptera</taxon>
        <taxon>Endopterygota</taxon>
        <taxon>Coleoptera</taxon>
        <taxon>Polyphaga</taxon>
        <taxon>Cucujiformia</taxon>
        <taxon>Chrysomeloidea</taxon>
        <taxon>Chrysomelidae</taxon>
        <taxon>Chrysomelinae</taxon>
        <taxon>Chrysomelini</taxon>
        <taxon>Phaedon</taxon>
    </lineage>
</organism>
<evidence type="ECO:0000313" key="3">
    <source>
        <dbReference type="Proteomes" id="UP001153737"/>
    </source>
</evidence>
<dbReference type="InterPro" id="IPR011009">
    <property type="entry name" value="Kinase-like_dom_sf"/>
</dbReference>
<feature type="domain" description="Serine-threonine/tyrosine-protein kinase catalytic" evidence="1">
    <location>
        <begin position="10"/>
        <end position="59"/>
    </location>
</feature>
<keyword evidence="3" id="KW-1185">Reference proteome</keyword>
<reference evidence="2" key="1">
    <citation type="submission" date="2022-01" db="EMBL/GenBank/DDBJ databases">
        <authorList>
            <person name="King R."/>
        </authorList>
    </citation>
    <scope>NUCLEOTIDE SEQUENCE</scope>
</reference>
<dbReference type="EMBL" id="OU896719">
    <property type="protein sequence ID" value="CAG9816146.1"/>
    <property type="molecule type" value="Genomic_DNA"/>
</dbReference>
<dbReference type="Gene3D" id="1.10.510.10">
    <property type="entry name" value="Transferase(Phosphotransferase) domain 1"/>
    <property type="match status" value="1"/>
</dbReference>
<sequence length="74" mass="8164">MLLPQIPGPHEFLRETSWLAGLRDPNLARVVGFCSQDEPMCALMEHSEPGDLPRFLAQRAFSEDGSSVVGPSIR</sequence>
<name>A0A9N9SE56_PHACE</name>
<dbReference type="GO" id="GO:0004672">
    <property type="term" value="F:protein kinase activity"/>
    <property type="evidence" value="ECO:0007669"/>
    <property type="project" value="InterPro"/>
</dbReference>
<dbReference type="OrthoDB" id="6071166at2759"/>
<dbReference type="SUPFAM" id="SSF56112">
    <property type="entry name" value="Protein kinase-like (PK-like)"/>
    <property type="match status" value="1"/>
</dbReference>
<reference evidence="2" key="2">
    <citation type="submission" date="2022-10" db="EMBL/GenBank/DDBJ databases">
        <authorList>
            <consortium name="ENA_rothamsted_submissions"/>
            <consortium name="culmorum"/>
            <person name="King R."/>
        </authorList>
    </citation>
    <scope>NUCLEOTIDE SEQUENCE</scope>
</reference>
<dbReference type="InterPro" id="IPR001245">
    <property type="entry name" value="Ser-Thr/Tyr_kinase_cat_dom"/>
</dbReference>
<proteinExistence type="predicted"/>
<evidence type="ECO:0000313" key="2">
    <source>
        <dbReference type="EMBL" id="CAG9816146.1"/>
    </source>
</evidence>
<dbReference type="AlphaFoldDB" id="A0A9N9SE56"/>
<gene>
    <name evidence="2" type="ORF">PHAECO_LOCUS3935</name>
</gene>
<dbReference type="Proteomes" id="UP001153737">
    <property type="component" value="Chromosome 13"/>
</dbReference>